<evidence type="ECO:0000256" key="2">
    <source>
        <dbReference type="SAM" id="Phobius"/>
    </source>
</evidence>
<feature type="compositionally biased region" description="Polar residues" evidence="1">
    <location>
        <begin position="66"/>
        <end position="75"/>
    </location>
</feature>
<accession>A0ABR1UFZ9</accession>
<evidence type="ECO:0000256" key="1">
    <source>
        <dbReference type="SAM" id="MobiDB-lite"/>
    </source>
</evidence>
<feature type="region of interest" description="Disordered" evidence="1">
    <location>
        <begin position="43"/>
        <end position="85"/>
    </location>
</feature>
<protein>
    <submittedName>
        <fullName evidence="3">Uncharacterized protein</fullName>
    </submittedName>
</protein>
<keyword evidence="2" id="KW-0472">Membrane</keyword>
<comment type="caution">
    <text evidence="3">The sequence shown here is derived from an EMBL/GenBank/DDBJ whole genome shotgun (WGS) entry which is preliminary data.</text>
</comment>
<sequence>MESAQGKEQWPPVAIIGLVSLLATVVLAPIGWFIHRHSTLHGSNSGFDQQAAAEQANNVELGPTPRASNSGTKEQATTEHVGVEH</sequence>
<gene>
    <name evidence="3" type="ORF">PG996_011760</name>
</gene>
<name>A0ABR1UFZ9_9PEZI</name>
<feature type="transmembrane region" description="Helical" evidence="2">
    <location>
        <begin position="12"/>
        <end position="34"/>
    </location>
</feature>
<reference evidence="3 4" key="1">
    <citation type="submission" date="2023-01" db="EMBL/GenBank/DDBJ databases">
        <title>Analysis of 21 Apiospora genomes using comparative genomics revels a genus with tremendous synthesis potential of carbohydrate active enzymes and secondary metabolites.</title>
        <authorList>
            <person name="Sorensen T."/>
        </authorList>
    </citation>
    <scope>NUCLEOTIDE SEQUENCE [LARGE SCALE GENOMIC DNA]</scope>
    <source>
        <strain evidence="3 4">CBS 83171</strain>
    </source>
</reference>
<evidence type="ECO:0000313" key="4">
    <source>
        <dbReference type="Proteomes" id="UP001446871"/>
    </source>
</evidence>
<keyword evidence="2" id="KW-1133">Transmembrane helix</keyword>
<dbReference type="EMBL" id="JAQQWM010000007">
    <property type="protein sequence ID" value="KAK8057823.1"/>
    <property type="molecule type" value="Genomic_DNA"/>
</dbReference>
<proteinExistence type="predicted"/>
<dbReference type="Proteomes" id="UP001446871">
    <property type="component" value="Unassembled WGS sequence"/>
</dbReference>
<keyword evidence="4" id="KW-1185">Reference proteome</keyword>
<keyword evidence="2" id="KW-0812">Transmembrane</keyword>
<organism evidence="3 4">
    <name type="scientific">Apiospora saccharicola</name>
    <dbReference type="NCBI Taxonomy" id="335842"/>
    <lineage>
        <taxon>Eukaryota</taxon>
        <taxon>Fungi</taxon>
        <taxon>Dikarya</taxon>
        <taxon>Ascomycota</taxon>
        <taxon>Pezizomycotina</taxon>
        <taxon>Sordariomycetes</taxon>
        <taxon>Xylariomycetidae</taxon>
        <taxon>Amphisphaeriales</taxon>
        <taxon>Apiosporaceae</taxon>
        <taxon>Apiospora</taxon>
    </lineage>
</organism>
<evidence type="ECO:0000313" key="3">
    <source>
        <dbReference type="EMBL" id="KAK8057823.1"/>
    </source>
</evidence>